<evidence type="ECO:0000256" key="4">
    <source>
        <dbReference type="ARBA" id="ARBA00022692"/>
    </source>
</evidence>
<feature type="transmembrane region" description="Helical" evidence="8">
    <location>
        <begin position="329"/>
        <end position="350"/>
    </location>
</feature>
<proteinExistence type="inferred from homology"/>
<dbReference type="OrthoDB" id="9774600at2"/>
<dbReference type="Proteomes" id="UP000265614">
    <property type="component" value="Unassembled WGS sequence"/>
</dbReference>
<evidence type="ECO:0000256" key="2">
    <source>
        <dbReference type="ARBA" id="ARBA00022475"/>
    </source>
</evidence>
<evidence type="ECO:0000256" key="1">
    <source>
        <dbReference type="ARBA" id="ARBA00004651"/>
    </source>
</evidence>
<keyword evidence="2" id="KW-1003">Cell membrane</keyword>
<evidence type="ECO:0000256" key="3">
    <source>
        <dbReference type="ARBA" id="ARBA00022679"/>
    </source>
</evidence>
<evidence type="ECO:0000256" key="5">
    <source>
        <dbReference type="ARBA" id="ARBA00022989"/>
    </source>
</evidence>
<comment type="similarity">
    <text evidence="7">Belongs to the glycosyltransferase 87 family.</text>
</comment>
<dbReference type="GO" id="GO:0016758">
    <property type="term" value="F:hexosyltransferase activity"/>
    <property type="evidence" value="ECO:0007669"/>
    <property type="project" value="InterPro"/>
</dbReference>
<dbReference type="InterPro" id="IPR018584">
    <property type="entry name" value="GT87"/>
</dbReference>
<evidence type="ECO:0000256" key="7">
    <source>
        <dbReference type="ARBA" id="ARBA00024033"/>
    </source>
</evidence>
<comment type="subcellular location">
    <subcellularLocation>
        <location evidence="1">Cell membrane</location>
        <topology evidence="1">Multi-pass membrane protein</topology>
    </subcellularLocation>
</comment>
<name>A0A3A3ZHV7_9ACTN</name>
<keyword evidence="3" id="KW-0808">Transferase</keyword>
<evidence type="ECO:0000313" key="10">
    <source>
        <dbReference type="Proteomes" id="UP000265614"/>
    </source>
</evidence>
<keyword evidence="4 8" id="KW-0812">Transmembrane</keyword>
<evidence type="ECO:0000256" key="8">
    <source>
        <dbReference type="SAM" id="Phobius"/>
    </source>
</evidence>
<protein>
    <submittedName>
        <fullName evidence="9">DUF2029 domain-containing protein</fullName>
    </submittedName>
</protein>
<feature type="transmembrane region" description="Helical" evidence="8">
    <location>
        <begin position="194"/>
        <end position="213"/>
    </location>
</feature>
<evidence type="ECO:0000256" key="6">
    <source>
        <dbReference type="ARBA" id="ARBA00023136"/>
    </source>
</evidence>
<feature type="transmembrane region" description="Helical" evidence="8">
    <location>
        <begin position="167"/>
        <end position="188"/>
    </location>
</feature>
<dbReference type="GO" id="GO:0005886">
    <property type="term" value="C:plasma membrane"/>
    <property type="evidence" value="ECO:0007669"/>
    <property type="project" value="UniProtKB-SubCell"/>
</dbReference>
<keyword evidence="6 8" id="KW-0472">Membrane</keyword>
<accession>A0A3A3ZHV7</accession>
<feature type="transmembrane region" description="Helical" evidence="8">
    <location>
        <begin position="93"/>
        <end position="116"/>
    </location>
</feature>
<organism evidence="9 10">
    <name type="scientific">Vallicoccus soli</name>
    <dbReference type="NCBI Taxonomy" id="2339232"/>
    <lineage>
        <taxon>Bacteria</taxon>
        <taxon>Bacillati</taxon>
        <taxon>Actinomycetota</taxon>
        <taxon>Actinomycetes</taxon>
        <taxon>Motilibacterales</taxon>
        <taxon>Vallicoccaceae</taxon>
        <taxon>Vallicoccus</taxon>
    </lineage>
</organism>
<feature type="transmembrane region" description="Helical" evidence="8">
    <location>
        <begin position="292"/>
        <end position="317"/>
    </location>
</feature>
<dbReference type="AlphaFoldDB" id="A0A3A3ZHV7"/>
<dbReference type="EMBL" id="QZEZ01000006">
    <property type="protein sequence ID" value="RJK94960.1"/>
    <property type="molecule type" value="Genomic_DNA"/>
</dbReference>
<keyword evidence="10" id="KW-1185">Reference proteome</keyword>
<evidence type="ECO:0000313" key="9">
    <source>
        <dbReference type="EMBL" id="RJK94960.1"/>
    </source>
</evidence>
<dbReference type="Pfam" id="PF09594">
    <property type="entry name" value="GT87"/>
    <property type="match status" value="1"/>
</dbReference>
<gene>
    <name evidence="9" type="ORF">D5H78_13620</name>
</gene>
<sequence>MRLAVRRALPHLVGALLLAALAWAPVRAALLAPWWERLVDLRVYREAGQSLLAGEPLYEHLTPVPDLLPFTYPPVAALGALPLALLPAGVVDVAWTLGQVALLVLVVHLAWAPLLARAGRWRPAALGALAGAACRLQPVEDGLAFGQVGVLLVALCLADHRRRRPGALVGAATALKLTPGVFLVHLWVAGRRRAALTALATAAALTVLAALALPEASWDYWTRALLDSDRLGANAGTSNQALRGVLLRLGPGGAAGTALWLAAVAAVAWYGFRAAARAARAGDEVRAVALVGLLSVLLSPVAWIHHLAWVVVALGALAGDGRSWRRVAAAAAAAALFALPLPWTGVAVLVGDGPQWWGRLLQQAYCLGALALLVVLGQRGRDRRRLRARRPLPAP</sequence>
<feature type="transmembrane region" description="Helical" evidence="8">
    <location>
        <begin position="252"/>
        <end position="272"/>
    </location>
</feature>
<feature type="transmembrane region" description="Helical" evidence="8">
    <location>
        <begin position="356"/>
        <end position="377"/>
    </location>
</feature>
<comment type="caution">
    <text evidence="9">The sequence shown here is derived from an EMBL/GenBank/DDBJ whole genome shotgun (WGS) entry which is preliminary data.</text>
</comment>
<keyword evidence="5 8" id="KW-1133">Transmembrane helix</keyword>
<reference evidence="9 10" key="1">
    <citation type="submission" date="2018-09" db="EMBL/GenBank/DDBJ databases">
        <title>YIM 75000 draft genome.</title>
        <authorList>
            <person name="Tang S."/>
            <person name="Feng Y."/>
        </authorList>
    </citation>
    <scope>NUCLEOTIDE SEQUENCE [LARGE SCALE GENOMIC DNA]</scope>
    <source>
        <strain evidence="9 10">YIM 75000</strain>
    </source>
</reference>